<dbReference type="RefSeq" id="WP_275089178.1">
    <property type="nucleotide sequence ID" value="NZ_CP119078.1"/>
</dbReference>
<evidence type="ECO:0000313" key="1">
    <source>
        <dbReference type="EMBL" id="WED43365.1"/>
    </source>
</evidence>
<name>A0ABY8ARS3_9GAMM</name>
<keyword evidence="2" id="KW-1185">Reference proteome</keyword>
<organism evidence="1 2">
    <name type="scientific">Legionella cardiaca</name>
    <dbReference type="NCBI Taxonomy" id="1071983"/>
    <lineage>
        <taxon>Bacteria</taxon>
        <taxon>Pseudomonadati</taxon>
        <taxon>Pseudomonadota</taxon>
        <taxon>Gammaproteobacteria</taxon>
        <taxon>Legionellales</taxon>
        <taxon>Legionellaceae</taxon>
        <taxon>Legionella</taxon>
    </lineage>
</organism>
<reference evidence="1 2" key="1">
    <citation type="submission" date="2023-02" db="EMBL/GenBank/DDBJ databases">
        <title>Genome Sequence of L. cardiaca H63T.</title>
        <authorList>
            <person name="Lopez A.E."/>
            <person name="Cianciotto N.P."/>
        </authorList>
    </citation>
    <scope>NUCLEOTIDE SEQUENCE [LARGE SCALE GENOMIC DNA]</scope>
    <source>
        <strain evidence="1 2">H63</strain>
    </source>
</reference>
<evidence type="ECO:0000313" key="2">
    <source>
        <dbReference type="Proteomes" id="UP001222087"/>
    </source>
</evidence>
<evidence type="ECO:0008006" key="3">
    <source>
        <dbReference type="Google" id="ProtNLM"/>
    </source>
</evidence>
<proteinExistence type="predicted"/>
<protein>
    <recommendedName>
        <fullName evidence="3">Dot/Icm T4SS effector</fullName>
    </recommendedName>
</protein>
<accession>A0ABY8ARS3</accession>
<gene>
    <name evidence="1" type="ORF">PXX05_00905</name>
</gene>
<dbReference type="EMBL" id="CP119078">
    <property type="protein sequence ID" value="WED43365.1"/>
    <property type="molecule type" value="Genomic_DNA"/>
</dbReference>
<dbReference type="Proteomes" id="UP001222087">
    <property type="component" value="Chromosome"/>
</dbReference>
<sequence length="271" mass="31834">MQAKLEYEAKKSMSFADYKIDYSRPLGEGVFGTVYPVVPRPENEKGIFSYLFPYVYDWLFRSGSFGTEPGQYCVKIAKTSLRMIYENPSHPFRFKLPWHSFFEAAKEKNTNQVLQKNGMTNIRFFKTNSFYAQFKTRVNGRTLHHYLEDETFISPDAFILRKSFVDFMRSINHPKFTFWDIHEYNLMYDELNQQWEIVDGIFNEVGETTGEKQKDNLNFFLANLLQSTVSHEVNYWLESLANFAREQTEYTKSDDQAICSAKGHNASIANF</sequence>